<proteinExistence type="predicted"/>
<accession>A0A0C9Y894</accession>
<keyword evidence="5" id="KW-1185">Reference proteome</keyword>
<name>A0A0C9Y894_9AGAR</name>
<sequence>MSSRDENPRSENELKKPTPRRLFSFDPLKSSSSRKAGDSDHVDDGDFHELTPPGNAFRHHASEDIWFSTKLEPVRPSSVSSTTSVTPQSSARTTNSQVVERPFNFPPPRRSNTPDSAQLTTSSSRWEHLRQHVLPVSSRSSSPIQPSRPTSTTSSITSFTRPSTPKPSRLARLGFRQVVDVALERDDTRRFGEEIMKIIWLSRQAGSKTKAEKEPSSTSASPIHLPFMPNTSSGISSTQNTGLSKKDEIRRPQSSQSLLSGRFVASLKPLCQLLMYHAGAASETAVLSAYLPHEGQVLAALLNPFLLSTTGTDVDEEERLLAIDTFELLIKGWTPYDEAASVARCMWCCKAAMVPPSPNRSRVLGYLWRCIVPGDRNRAIISPMAMQNVAHGLLMLLAFLHALANPVQEEDVRLTKDLILQFISGTFGELNEKAVEEEYEARWLPGDMKGAVRKALFLEALTKCLENCAQVTRIWLLQHAIEEYWPVPSKGISVTLLQGVIRFRTLNTFCRAAHILLTSSTVKEEDKLVIAHHIVRVFQSRILPETDNLDQTLGLEVQTHVAKVTLEILCLENAKEQVGWAITTICRWLKDRDGDWKGSFEKQIRKLISSGNWASILRILPALVCRIPEGERMPLFTFILPLLNDRMVVDPPPFPHTELSSLLDVLSHNYPQLFYKPFFSCAATSNEFTIVNHLCTLAIHSQFISDYWNRDAEMMCVALLSDAGAEKETMTSMVGNTPWGVARLGQSVLFLELIGKIQAVRRIRESAPGSDIGLMEITKFVAALESRLSILLDVKERSTLIAPSQRMLFCILLREIRLLNRSLKPALWLHRTISWFVEFCTDYDLGGKLESEVNESTGRIQGLYLAAQEGVRETRQRRTAMLLSASSKSPAPPSNKEGFDLASSFAQHKVLIDSLSKGFASRAMKLFVTMSSLLEDEDYRRLGPLIWEHGLVDHIDTSATASACFLLMQCAEKVPKDLLAVMEVDLQSSDDITRLRSVRKVGTLINWRFQILSQNVIVDRTHRPFKLTRAPLPFLATDMGTSLYVQTEDFSESKDKDNIPGELRKRLAEIGWAEEDASIVDPKQQWIKTPMSILPIHRLERMDVLMGEQLPLTGGSSSVNVTPLPSPRKNPKEPLEESNPLLRRNSSSGGPLHSQKRRAIFVPPLTSVFRRVASLVYDSNYTIASTAQAIIWDLMRGDPALLTRPVLEQLSGDHKDVVAATSTLAAFLQMRRVLPPPLTHNLFNNLAGFLKHAAKQSESHEALYDFGLVMPILSMLTTQVSGMSFREIRRAKIEPLLIPSGSLWFPTSAPKGPMFPQYLEEIGNPFEDVPSQLVSITMIRTAQNLLFLSVLKRNQQDVQIVRKNLSRLVLPSKNIHLQDLPLEMKDFAPQSRDVSKVPTSNKTLDALSLVLSRSYLLLVAQVFRSMSRHLSDRNELAVLIDGLNRILLVHGDDIGIVGQSLIALMVASTRFKRLFTSGGGYTLFMPALVKIYSESGSHPGIRPAIEYAINRFYALHKESFLYQSLGIIGQMVMLPGLDENWFGKSVYDLFLSLKKGVTAATTDAAGIHNINKLQEREALLVSTAEEKPQTFFASIRRTESQASGDQFSVNLPEEYETERLRMDNFVRLFLTVIAHDPSILRAQHYLRLLRYIVPYLYNASDSTRSVLQDGITALCVILTKGFNRAKTGDGFLERSAEDSAFLPPVGLEGQASQQSKAPSDIQAMRIDFLFLVLSLGQAGGQISLSLARQTLNLLKVVLKDCHPNDPPEAISSFLSDFVRMLLIREQPQMPKAIVTFLQDLSPIIHAYMDVLDFTGVFEVILQVSSIPVYVADTTFAQVVVSEICTAGLAACELAASENQLMTLPYRPSLVRLIGEAIFLLGADVIEELEKRTPSHAFLAGVMLPLTLSIATRAQLLTTGLQTQDRHRTALANAWFRLLFYVLSACQRSRPQGELRRSKSREKKNSDSDKFWRSQLPSFMIALQILKVIIIRGEADISSVVPGIWERIAGFCRMVLVDGNAEFALRGESAFNSPAASPRSSGQFEMSGNFSYFKLSLGTFSRPRIIDYALWSMLEFVCAYKSPLRLQLRLLATEKVSAIDADLQRQGNRNNPLSSPSSRRTSMSVFSKVRGLGSVSGMPSPGSPRLIASPSPTPHDPTLFLDARRPGYQISPVTPQNGPRIVHLGPASPSVLLDAPSPSVGGGGGMRTAVKTTRIKSLSLIKATYRRVRGVQSFMGYDVLIPLPPNVPEAQDDSDSILRAWTKNDAIQAILQETKELMEEFEESFGEGATENDRVLNPDRDQPNPD</sequence>
<gene>
    <name evidence="4" type="ORF">K443DRAFT_674388</name>
</gene>
<feature type="compositionally biased region" description="Basic and acidic residues" evidence="1">
    <location>
        <begin position="1"/>
        <end position="16"/>
    </location>
</feature>
<dbReference type="InterPro" id="IPR046460">
    <property type="entry name" value="UNC80_C"/>
</dbReference>
<feature type="compositionally biased region" description="Low complexity" evidence="1">
    <location>
        <begin position="74"/>
        <end position="90"/>
    </location>
</feature>
<dbReference type="STRING" id="1095629.A0A0C9Y894"/>
<dbReference type="Pfam" id="PF19424">
    <property type="entry name" value="UNC80"/>
    <property type="match status" value="1"/>
</dbReference>
<dbReference type="GO" id="GO:0034703">
    <property type="term" value="C:cation channel complex"/>
    <property type="evidence" value="ECO:0007669"/>
    <property type="project" value="TreeGrafter"/>
</dbReference>
<reference evidence="4 5" key="1">
    <citation type="submission" date="2014-04" db="EMBL/GenBank/DDBJ databases">
        <authorList>
            <consortium name="DOE Joint Genome Institute"/>
            <person name="Kuo A."/>
            <person name="Kohler A."/>
            <person name="Nagy L.G."/>
            <person name="Floudas D."/>
            <person name="Copeland A."/>
            <person name="Barry K.W."/>
            <person name="Cichocki N."/>
            <person name="Veneault-Fourrey C."/>
            <person name="LaButti K."/>
            <person name="Lindquist E.A."/>
            <person name="Lipzen A."/>
            <person name="Lundell T."/>
            <person name="Morin E."/>
            <person name="Murat C."/>
            <person name="Sun H."/>
            <person name="Tunlid A."/>
            <person name="Henrissat B."/>
            <person name="Grigoriev I.V."/>
            <person name="Hibbett D.S."/>
            <person name="Martin F."/>
            <person name="Nordberg H.P."/>
            <person name="Cantor M.N."/>
            <person name="Hua S.X."/>
        </authorList>
    </citation>
    <scope>NUCLEOTIDE SEQUENCE [LARGE SCALE GENOMIC DNA]</scope>
    <source>
        <strain evidence="4 5">LaAM-08-1</strain>
    </source>
</reference>
<feature type="compositionally biased region" description="Low complexity" evidence="1">
    <location>
        <begin position="135"/>
        <end position="163"/>
    </location>
</feature>
<feature type="compositionally biased region" description="Basic and acidic residues" evidence="1">
    <location>
        <begin position="2290"/>
        <end position="2305"/>
    </location>
</feature>
<feature type="region of interest" description="Disordered" evidence="1">
    <location>
        <begin position="2101"/>
        <end position="2152"/>
    </location>
</feature>
<feature type="domain" description="Protein UNC80 C-terminal" evidence="3">
    <location>
        <begin position="1406"/>
        <end position="1551"/>
    </location>
</feature>
<dbReference type="Pfam" id="PF20262">
    <property type="entry name" value="UNC80_C"/>
    <property type="match status" value="1"/>
</dbReference>
<dbReference type="OrthoDB" id="5584001at2759"/>
<feature type="domain" description="Protein UNC80 central region" evidence="2">
    <location>
        <begin position="923"/>
        <end position="1012"/>
    </location>
</feature>
<organism evidence="4 5">
    <name type="scientific">Laccaria amethystina LaAM-08-1</name>
    <dbReference type="NCBI Taxonomy" id="1095629"/>
    <lineage>
        <taxon>Eukaryota</taxon>
        <taxon>Fungi</taxon>
        <taxon>Dikarya</taxon>
        <taxon>Basidiomycota</taxon>
        <taxon>Agaricomycotina</taxon>
        <taxon>Agaricomycetes</taxon>
        <taxon>Agaricomycetidae</taxon>
        <taxon>Agaricales</taxon>
        <taxon>Agaricineae</taxon>
        <taxon>Hydnangiaceae</taxon>
        <taxon>Laccaria</taxon>
    </lineage>
</organism>
<protein>
    <submittedName>
        <fullName evidence="4">Uncharacterized protein</fullName>
    </submittedName>
</protein>
<feature type="region of interest" description="Disordered" evidence="1">
    <location>
        <begin position="2279"/>
        <end position="2305"/>
    </location>
</feature>
<feature type="compositionally biased region" description="Polar residues" evidence="1">
    <location>
        <begin position="229"/>
        <end position="243"/>
    </location>
</feature>
<dbReference type="GO" id="GO:0005261">
    <property type="term" value="F:monoatomic cation channel activity"/>
    <property type="evidence" value="ECO:0007669"/>
    <property type="project" value="TreeGrafter"/>
</dbReference>
<feature type="compositionally biased region" description="Polar residues" evidence="1">
    <location>
        <begin position="1114"/>
        <end position="1123"/>
    </location>
</feature>
<dbReference type="PANTHER" id="PTHR31781:SF1">
    <property type="entry name" value="PROTEIN UNC-80 HOMOLOG"/>
    <property type="match status" value="1"/>
</dbReference>
<feature type="region of interest" description="Disordered" evidence="1">
    <location>
        <begin position="1114"/>
        <end position="1155"/>
    </location>
</feature>
<dbReference type="Proteomes" id="UP000054477">
    <property type="component" value="Unassembled WGS sequence"/>
</dbReference>
<dbReference type="GO" id="GO:0055080">
    <property type="term" value="P:monoatomic cation homeostasis"/>
    <property type="evidence" value="ECO:0007669"/>
    <property type="project" value="TreeGrafter"/>
</dbReference>
<dbReference type="InterPro" id="IPR045852">
    <property type="entry name" value="UNC80_central"/>
</dbReference>
<evidence type="ECO:0000259" key="2">
    <source>
        <dbReference type="Pfam" id="PF19424"/>
    </source>
</evidence>
<feature type="region of interest" description="Disordered" evidence="1">
    <location>
        <begin position="206"/>
        <end position="254"/>
    </location>
</feature>
<evidence type="ECO:0000259" key="3">
    <source>
        <dbReference type="Pfam" id="PF20262"/>
    </source>
</evidence>
<evidence type="ECO:0000313" key="4">
    <source>
        <dbReference type="EMBL" id="KIK06407.1"/>
    </source>
</evidence>
<feature type="compositionally biased region" description="Polar residues" evidence="1">
    <location>
        <begin position="115"/>
        <end position="124"/>
    </location>
</feature>
<dbReference type="EMBL" id="KN838553">
    <property type="protein sequence ID" value="KIK06407.1"/>
    <property type="molecule type" value="Genomic_DNA"/>
</dbReference>
<evidence type="ECO:0000313" key="5">
    <source>
        <dbReference type="Proteomes" id="UP000054477"/>
    </source>
</evidence>
<dbReference type="PANTHER" id="PTHR31781">
    <property type="entry name" value="UNC80"/>
    <property type="match status" value="1"/>
</dbReference>
<feature type="compositionally biased region" description="Basic and acidic residues" evidence="1">
    <location>
        <begin position="35"/>
        <end position="49"/>
    </location>
</feature>
<feature type="compositionally biased region" description="Low complexity" evidence="1">
    <location>
        <begin position="2107"/>
        <end position="2143"/>
    </location>
</feature>
<feature type="region of interest" description="Disordered" evidence="1">
    <location>
        <begin position="1"/>
        <end position="57"/>
    </location>
</feature>
<dbReference type="HOGENOM" id="CLU_001075_0_0_1"/>
<reference evidence="5" key="2">
    <citation type="submission" date="2015-01" db="EMBL/GenBank/DDBJ databases">
        <title>Evolutionary Origins and Diversification of the Mycorrhizal Mutualists.</title>
        <authorList>
            <consortium name="DOE Joint Genome Institute"/>
            <consortium name="Mycorrhizal Genomics Consortium"/>
            <person name="Kohler A."/>
            <person name="Kuo A."/>
            <person name="Nagy L.G."/>
            <person name="Floudas D."/>
            <person name="Copeland A."/>
            <person name="Barry K.W."/>
            <person name="Cichocki N."/>
            <person name="Veneault-Fourrey C."/>
            <person name="LaButti K."/>
            <person name="Lindquist E.A."/>
            <person name="Lipzen A."/>
            <person name="Lundell T."/>
            <person name="Morin E."/>
            <person name="Murat C."/>
            <person name="Riley R."/>
            <person name="Ohm R."/>
            <person name="Sun H."/>
            <person name="Tunlid A."/>
            <person name="Henrissat B."/>
            <person name="Grigoriev I.V."/>
            <person name="Hibbett D.S."/>
            <person name="Martin F."/>
        </authorList>
    </citation>
    <scope>NUCLEOTIDE SEQUENCE [LARGE SCALE GENOMIC DNA]</scope>
    <source>
        <strain evidence="5">LaAM-08-1</strain>
    </source>
</reference>
<evidence type="ECO:0000256" key="1">
    <source>
        <dbReference type="SAM" id="MobiDB-lite"/>
    </source>
</evidence>
<feature type="region of interest" description="Disordered" evidence="1">
    <location>
        <begin position="73"/>
        <end position="169"/>
    </location>
</feature>